<dbReference type="PROSITE" id="PS50893">
    <property type="entry name" value="ABC_TRANSPORTER_2"/>
    <property type="match status" value="1"/>
</dbReference>
<evidence type="ECO:0000256" key="4">
    <source>
        <dbReference type="ARBA" id="ARBA00022475"/>
    </source>
</evidence>
<dbReference type="GO" id="GO:0005524">
    <property type="term" value="F:ATP binding"/>
    <property type="evidence" value="ECO:0007669"/>
    <property type="project" value="UniProtKB-KW"/>
</dbReference>
<dbReference type="AlphaFoldDB" id="A0A4R3IW65"/>
<comment type="caution">
    <text evidence="9">The sequence shown here is derived from an EMBL/GenBank/DDBJ whole genome shotgun (WGS) entry which is preliminary data.</text>
</comment>
<evidence type="ECO:0000256" key="1">
    <source>
        <dbReference type="ARBA" id="ARBA00004417"/>
    </source>
</evidence>
<evidence type="ECO:0000259" key="8">
    <source>
        <dbReference type="PROSITE" id="PS50893"/>
    </source>
</evidence>
<dbReference type="Pfam" id="PF00005">
    <property type="entry name" value="ABC_tran"/>
    <property type="match status" value="1"/>
</dbReference>
<dbReference type="InterPro" id="IPR027417">
    <property type="entry name" value="P-loop_NTPase"/>
</dbReference>
<name>A0A4R3IW65_9RHOB</name>
<dbReference type="PANTHER" id="PTHR43297">
    <property type="entry name" value="OLIGOPEPTIDE TRANSPORT ATP-BINDING PROTEIN APPD"/>
    <property type="match status" value="1"/>
</dbReference>
<dbReference type="GO" id="GO:0055085">
    <property type="term" value="P:transmembrane transport"/>
    <property type="evidence" value="ECO:0007669"/>
    <property type="project" value="UniProtKB-ARBA"/>
</dbReference>
<organism evidence="9 10">
    <name type="scientific">Primorskyibacter sedentarius</name>
    <dbReference type="NCBI Taxonomy" id="745311"/>
    <lineage>
        <taxon>Bacteria</taxon>
        <taxon>Pseudomonadati</taxon>
        <taxon>Pseudomonadota</taxon>
        <taxon>Alphaproteobacteria</taxon>
        <taxon>Rhodobacterales</taxon>
        <taxon>Roseobacteraceae</taxon>
        <taxon>Primorskyibacter</taxon>
    </lineage>
</organism>
<dbReference type="PANTHER" id="PTHR43297:SF2">
    <property type="entry name" value="DIPEPTIDE TRANSPORT ATP-BINDING PROTEIN DPPD"/>
    <property type="match status" value="1"/>
</dbReference>
<evidence type="ECO:0000256" key="6">
    <source>
        <dbReference type="ARBA" id="ARBA00022840"/>
    </source>
</evidence>
<feature type="domain" description="ABC transporter" evidence="8">
    <location>
        <begin position="5"/>
        <end position="255"/>
    </location>
</feature>
<dbReference type="GO" id="GO:0005886">
    <property type="term" value="C:plasma membrane"/>
    <property type="evidence" value="ECO:0007669"/>
    <property type="project" value="UniProtKB-SubCell"/>
</dbReference>
<dbReference type="NCBIfam" id="TIGR01727">
    <property type="entry name" value="oligo_HPY"/>
    <property type="match status" value="1"/>
</dbReference>
<keyword evidence="4" id="KW-1003">Cell membrane</keyword>
<proteinExistence type="inferred from homology"/>
<keyword evidence="7" id="KW-0472">Membrane</keyword>
<evidence type="ECO:0000313" key="10">
    <source>
        <dbReference type="Proteomes" id="UP000295696"/>
    </source>
</evidence>
<dbReference type="Proteomes" id="UP000295696">
    <property type="component" value="Unassembled WGS sequence"/>
</dbReference>
<evidence type="ECO:0000313" key="9">
    <source>
        <dbReference type="EMBL" id="TCS55261.1"/>
    </source>
</evidence>
<evidence type="ECO:0000256" key="7">
    <source>
        <dbReference type="ARBA" id="ARBA00023136"/>
    </source>
</evidence>
<dbReference type="SMART" id="SM00382">
    <property type="entry name" value="AAA"/>
    <property type="match status" value="1"/>
</dbReference>
<dbReference type="FunFam" id="3.40.50.300:FF:000016">
    <property type="entry name" value="Oligopeptide ABC transporter ATP-binding component"/>
    <property type="match status" value="1"/>
</dbReference>
<comment type="similarity">
    <text evidence="2">Belongs to the ABC transporter superfamily.</text>
</comment>
<evidence type="ECO:0000256" key="2">
    <source>
        <dbReference type="ARBA" id="ARBA00005417"/>
    </source>
</evidence>
<sequence>MTKLLDIKNLRVEIPIQGGAVHAVRGVDLSIDRGETLCIVGESGSGKSMSSLAVMNLLPKGAHRSADRMSFLGTDLLRLSHRGMARIRGDRIGMIFQEPMTSLNPAYTIGNQLQEVYRRHRRAGRAAARDRAIELLELVGIPNAPLRLRQYPHQLSGGLRQRVMIAMSLMCEPDILIADEPTSALDVTVQVQILHLLKDLQTKLGIAVILITHDLGVVARTADRVAVVYAGQILETGTARQVFGTPRHPYTARLLDSMPIPGMMRLRRKLQAIPGTVPSLTNDFQGCAFAARCDRARPECRTTEVPLVREDGHGFACLHPETEARFAQKAGV</sequence>
<dbReference type="GO" id="GO:0015833">
    <property type="term" value="P:peptide transport"/>
    <property type="evidence" value="ECO:0007669"/>
    <property type="project" value="InterPro"/>
</dbReference>
<dbReference type="Pfam" id="PF08352">
    <property type="entry name" value="oligo_HPY"/>
    <property type="match status" value="1"/>
</dbReference>
<dbReference type="GO" id="GO:0016887">
    <property type="term" value="F:ATP hydrolysis activity"/>
    <property type="evidence" value="ECO:0007669"/>
    <property type="project" value="InterPro"/>
</dbReference>
<evidence type="ECO:0000256" key="3">
    <source>
        <dbReference type="ARBA" id="ARBA00022448"/>
    </source>
</evidence>
<dbReference type="Gene3D" id="3.40.50.300">
    <property type="entry name" value="P-loop containing nucleotide triphosphate hydrolases"/>
    <property type="match status" value="1"/>
</dbReference>
<dbReference type="RefSeq" id="WP_243652061.1">
    <property type="nucleotide sequence ID" value="NZ_SLZU01000031.1"/>
</dbReference>
<dbReference type="SUPFAM" id="SSF52540">
    <property type="entry name" value="P-loop containing nucleoside triphosphate hydrolases"/>
    <property type="match status" value="1"/>
</dbReference>
<keyword evidence="10" id="KW-1185">Reference proteome</keyword>
<accession>A0A4R3IW65</accession>
<dbReference type="InterPro" id="IPR003593">
    <property type="entry name" value="AAA+_ATPase"/>
</dbReference>
<comment type="subcellular location">
    <subcellularLocation>
        <location evidence="1">Cell inner membrane</location>
        <topology evidence="1">Peripheral membrane protein</topology>
    </subcellularLocation>
</comment>
<evidence type="ECO:0000256" key="5">
    <source>
        <dbReference type="ARBA" id="ARBA00022741"/>
    </source>
</evidence>
<reference evidence="9 10" key="1">
    <citation type="submission" date="2019-03" db="EMBL/GenBank/DDBJ databases">
        <title>Genomic Encyclopedia of Type Strains, Phase IV (KMG-IV): sequencing the most valuable type-strain genomes for metagenomic binning, comparative biology and taxonomic classification.</title>
        <authorList>
            <person name="Goeker M."/>
        </authorList>
    </citation>
    <scope>NUCLEOTIDE SEQUENCE [LARGE SCALE GENOMIC DNA]</scope>
    <source>
        <strain evidence="9 10">DSM 104836</strain>
    </source>
</reference>
<dbReference type="InterPro" id="IPR013563">
    <property type="entry name" value="Oligopep_ABC_C"/>
</dbReference>
<keyword evidence="3" id="KW-0813">Transport</keyword>
<keyword evidence="6 9" id="KW-0067">ATP-binding</keyword>
<dbReference type="InterPro" id="IPR003439">
    <property type="entry name" value="ABC_transporter-like_ATP-bd"/>
</dbReference>
<protein>
    <submittedName>
        <fullName evidence="9">Oligopeptide/dipeptide ABC transporter ATP-binding protein</fullName>
    </submittedName>
</protein>
<dbReference type="EMBL" id="SLZU01000031">
    <property type="protein sequence ID" value="TCS55261.1"/>
    <property type="molecule type" value="Genomic_DNA"/>
</dbReference>
<dbReference type="InterPro" id="IPR050388">
    <property type="entry name" value="ABC_Ni/Peptide_Import"/>
</dbReference>
<gene>
    <name evidence="9" type="ORF">EDD52_13113</name>
</gene>
<keyword evidence="5" id="KW-0547">Nucleotide-binding</keyword>
<dbReference type="CDD" id="cd03257">
    <property type="entry name" value="ABC_NikE_OppD_transporters"/>
    <property type="match status" value="1"/>
</dbReference>